<keyword evidence="6" id="KW-0489">Methyltransferase</keyword>
<feature type="domain" description="GCVT N-terminal" evidence="3">
    <location>
        <begin position="519"/>
        <end position="780"/>
    </location>
</feature>
<dbReference type="RefSeq" id="WP_181813309.1">
    <property type="nucleotide sequence ID" value="NZ_QQZY01000001.1"/>
</dbReference>
<dbReference type="PANTHER" id="PTHR43757:SF2">
    <property type="entry name" value="AMINOMETHYLTRANSFERASE, MITOCHONDRIAL"/>
    <property type="match status" value="1"/>
</dbReference>
<evidence type="ECO:0000313" key="6">
    <source>
        <dbReference type="EMBL" id="RDI76168.1"/>
    </source>
</evidence>
<dbReference type="InterPro" id="IPR006222">
    <property type="entry name" value="GCVT_N"/>
</dbReference>
<dbReference type="GO" id="GO:0051536">
    <property type="term" value="F:iron-sulfur cluster binding"/>
    <property type="evidence" value="ECO:0007669"/>
    <property type="project" value="InterPro"/>
</dbReference>
<dbReference type="Pfam" id="PF17806">
    <property type="entry name" value="SO_alpha_A3"/>
    <property type="match status" value="1"/>
</dbReference>
<comment type="caution">
    <text evidence="6">The sequence shown here is derived from an EMBL/GenBank/DDBJ whole genome shotgun (WGS) entry which is preliminary data.</text>
</comment>
<dbReference type="Gene3D" id="1.10.10.1100">
    <property type="entry name" value="BFD-like [2Fe-2S]-binding domain"/>
    <property type="match status" value="1"/>
</dbReference>
<dbReference type="PRINTS" id="PR00368">
    <property type="entry name" value="FADPNR"/>
</dbReference>
<dbReference type="AlphaFoldDB" id="A0A7M2Z177"/>
<dbReference type="InterPro" id="IPR029043">
    <property type="entry name" value="GcvT/YgfZ_C"/>
</dbReference>
<name>A0A7M2Z177_9ACTN</name>
<keyword evidence="2" id="KW-0560">Oxidoreductase</keyword>
<dbReference type="InterPro" id="IPR042204">
    <property type="entry name" value="2Fe-2S-bd_N"/>
</dbReference>
<feature type="domain" description="Aminomethyltransferase C-terminal" evidence="4">
    <location>
        <begin position="801"/>
        <end position="877"/>
    </location>
</feature>
<dbReference type="InterPro" id="IPR013977">
    <property type="entry name" value="GcvT_C"/>
</dbReference>
<comment type="similarity">
    <text evidence="1">Belongs to the GcvT family.</text>
</comment>
<dbReference type="InterPro" id="IPR041117">
    <property type="entry name" value="SoxA_A3"/>
</dbReference>
<dbReference type="EMBL" id="QQZY01000001">
    <property type="protein sequence ID" value="RDI76168.1"/>
    <property type="molecule type" value="Genomic_DNA"/>
</dbReference>
<feature type="domain" description="SoxA A3" evidence="5">
    <location>
        <begin position="425"/>
        <end position="508"/>
    </location>
</feature>
<dbReference type="Proteomes" id="UP000254134">
    <property type="component" value="Unassembled WGS sequence"/>
</dbReference>
<dbReference type="Gene3D" id="3.10.20.440">
    <property type="entry name" value="2Fe-2S iron-sulphur cluster binding domain, sarcosine oxidase, alpha subunit, N-terminal domain"/>
    <property type="match status" value="1"/>
</dbReference>
<proteinExistence type="inferred from homology"/>
<dbReference type="SUPFAM" id="SSF103025">
    <property type="entry name" value="Folate-binding domain"/>
    <property type="match status" value="1"/>
</dbReference>
<evidence type="ECO:0000259" key="5">
    <source>
        <dbReference type="Pfam" id="PF17806"/>
    </source>
</evidence>
<keyword evidence="7" id="KW-1185">Reference proteome</keyword>
<accession>A0A7M2Z177</accession>
<dbReference type="GO" id="GO:0008168">
    <property type="term" value="F:methyltransferase activity"/>
    <property type="evidence" value="ECO:0007669"/>
    <property type="project" value="UniProtKB-KW"/>
</dbReference>
<dbReference type="SUPFAM" id="SSF54292">
    <property type="entry name" value="2Fe-2S ferredoxin-like"/>
    <property type="match status" value="1"/>
</dbReference>
<evidence type="ECO:0000313" key="7">
    <source>
        <dbReference type="Proteomes" id="UP000254134"/>
    </source>
</evidence>
<dbReference type="Gene3D" id="3.50.50.60">
    <property type="entry name" value="FAD/NAD(P)-binding domain"/>
    <property type="match status" value="1"/>
</dbReference>
<dbReference type="Pfam" id="PF08669">
    <property type="entry name" value="GCV_T_C"/>
    <property type="match status" value="1"/>
</dbReference>
<protein>
    <submittedName>
        <fullName evidence="6">Aminomethyltransferase folate-binding domain</fullName>
    </submittedName>
</protein>
<evidence type="ECO:0000256" key="2">
    <source>
        <dbReference type="ARBA" id="ARBA00023002"/>
    </source>
</evidence>
<organism evidence="6 7">
    <name type="scientific">Gaiella occulta</name>
    <dbReference type="NCBI Taxonomy" id="1002870"/>
    <lineage>
        <taxon>Bacteria</taxon>
        <taxon>Bacillati</taxon>
        <taxon>Actinomycetota</taxon>
        <taxon>Thermoleophilia</taxon>
        <taxon>Gaiellales</taxon>
        <taxon>Gaiellaceae</taxon>
        <taxon>Gaiella</taxon>
    </lineage>
</organism>
<dbReference type="PRINTS" id="PR00411">
    <property type="entry name" value="PNDRDTASEI"/>
</dbReference>
<dbReference type="Gene3D" id="3.30.1360.120">
    <property type="entry name" value="Probable tRNA modification gtpase trme, domain 1"/>
    <property type="match status" value="1"/>
</dbReference>
<gene>
    <name evidence="6" type="ORF">Gocc_0587</name>
</gene>
<evidence type="ECO:0000256" key="1">
    <source>
        <dbReference type="ARBA" id="ARBA00008609"/>
    </source>
</evidence>
<dbReference type="GO" id="GO:0032259">
    <property type="term" value="P:methylation"/>
    <property type="evidence" value="ECO:0007669"/>
    <property type="project" value="UniProtKB-KW"/>
</dbReference>
<reference evidence="7" key="2">
    <citation type="journal article" date="2019" name="MicrobiologyOpen">
        <title>High-quality draft genome sequence of Gaiella occulta isolated from a 150 meter deep mineral water borehole and comparison with the genome sequences of other deep-branching lineages of the phylum Actinobacteria.</title>
        <authorList>
            <person name="Severino R."/>
            <person name="Froufe H.J.C."/>
            <person name="Barroso C."/>
            <person name="Albuquerque L."/>
            <person name="Lobo-da-Cunha A."/>
            <person name="da Costa M.S."/>
            <person name="Egas C."/>
        </authorList>
    </citation>
    <scope>NUCLEOTIDE SEQUENCE [LARGE SCALE GENOMIC DNA]</scope>
    <source>
        <strain evidence="7">F2-233</strain>
    </source>
</reference>
<dbReference type="InterPro" id="IPR041854">
    <property type="entry name" value="BFD-like_2Fe2S-bd_dom_sf"/>
</dbReference>
<evidence type="ECO:0000259" key="3">
    <source>
        <dbReference type="Pfam" id="PF01571"/>
    </source>
</evidence>
<sequence length="885" mass="95535">MTRLPPQPHERIDRGAPVTFTFHGKTIQAFAGDTIGSALYASGRRVFSRSFKYHRPRGLACCSGHCANCQMTVDGVPSVRVCVTPVRPGAVVKGQNYVGSLDRDLMQLTDKLGGPFTPPGFYYKTFIRPRRLWPLYEKVLRGAAGLGPLDPNGARSERVEVENRHVDVVVVGGGQAGIAAAIEAAARGESAVVVDEGPDVGGALLADRDGIGQAASLKQQALDAGVELLAPAIAIGLFEQGLVPVSYGNMLLKFRARRVVVAAGVVEQPLVFPGNDLIGVMLPDAVRRLVNYWSIKPAERAVVLTADDRGLQAAADLEAAGVELVKVVDFREAKPGSVEAQGKRGRVRQVAIDGRWLDADMIVMSGSPQPNVKLLAQAGARVEFDERRGIFVPTDLPEHVEAVGAAAGDVGAPAVPDPVLGHRGEKCFVCFCEDQTTKDLKYAIAEGFDSIELSKRYTTVTMGPCQGRLCHVNSIRVYAKTTGLDENTIGTTTARPPYTPVSMGLVAGYPHEPARRTSLHHRHKDLGARMMWTGAWRRPHSYGPDAGEEAQNVHRGVGLIDVSTLGKILVKGPEAGAFLDRVYPNRFSDLEPGRIRYGVLTTDSGRIMDDGTVARLDDDTFYVTTTSTGADSVYQWFTWWNAVWFMDVQLVQVTGALAAINVAGPNARALMQRVSDADMSNEGFAYLDARHLRVAGVPSLGLRIGFVGELGYELHLPSPHAEHVWDALLEQGADLGAAPFGLEPQRILRLEKGHVIVSQDTDSESNLLEAAMPWIVKADKPDFVGKWAVEQVAERGLRWMLVGFESPSGKMPVEGGQVVVDGRSCGRVTSVRRSLELNKVIGLAVVPVDLAVEGGRFDVQIDGRPVPMTVHMGAFFDPEGTRLKA</sequence>
<dbReference type="InterPro" id="IPR028896">
    <property type="entry name" value="GcvT/YgfZ/DmdA"/>
</dbReference>
<dbReference type="SUPFAM" id="SSF101790">
    <property type="entry name" value="Aminomethyltransferase beta-barrel domain"/>
    <property type="match status" value="1"/>
</dbReference>
<dbReference type="SUPFAM" id="SSF51905">
    <property type="entry name" value="FAD/NAD(P)-binding domain"/>
    <property type="match status" value="1"/>
</dbReference>
<dbReference type="GO" id="GO:0016491">
    <property type="term" value="F:oxidoreductase activity"/>
    <property type="evidence" value="ECO:0007669"/>
    <property type="project" value="UniProtKB-KW"/>
</dbReference>
<dbReference type="Pfam" id="PF13510">
    <property type="entry name" value="Fer2_4"/>
    <property type="match status" value="1"/>
</dbReference>
<dbReference type="InterPro" id="IPR027266">
    <property type="entry name" value="TrmE/GcvT-like"/>
</dbReference>
<reference evidence="6 7" key="1">
    <citation type="submission" date="2018-07" db="EMBL/GenBank/DDBJ databases">
        <title>High-quality-draft genome sequence of Gaiella occulta.</title>
        <authorList>
            <person name="Severino R."/>
            <person name="Froufe H.J.C."/>
            <person name="Rainey F.A."/>
            <person name="Barroso C."/>
            <person name="Albuquerque L."/>
            <person name="Lobo-Da-Cunha A."/>
            <person name="Da Costa M.S."/>
            <person name="Egas C."/>
        </authorList>
    </citation>
    <scope>NUCLEOTIDE SEQUENCE [LARGE SCALE GENOMIC DNA]</scope>
    <source>
        <strain evidence="6 7">F2-233</strain>
    </source>
</reference>
<keyword evidence="6" id="KW-0808">Transferase</keyword>
<dbReference type="Pfam" id="PF01571">
    <property type="entry name" value="GCV_T"/>
    <property type="match status" value="1"/>
</dbReference>
<dbReference type="InterPro" id="IPR036188">
    <property type="entry name" value="FAD/NAD-bd_sf"/>
</dbReference>
<dbReference type="InterPro" id="IPR036010">
    <property type="entry name" value="2Fe-2S_ferredoxin-like_sf"/>
</dbReference>
<dbReference type="Pfam" id="PF12831">
    <property type="entry name" value="FAD_oxidored"/>
    <property type="match status" value="1"/>
</dbReference>
<evidence type="ECO:0000259" key="4">
    <source>
        <dbReference type="Pfam" id="PF08669"/>
    </source>
</evidence>
<dbReference type="PANTHER" id="PTHR43757">
    <property type="entry name" value="AMINOMETHYLTRANSFERASE"/>
    <property type="match status" value="1"/>
</dbReference>